<feature type="transmembrane region" description="Helical" evidence="7">
    <location>
        <begin position="265"/>
        <end position="284"/>
    </location>
</feature>
<comment type="similarity">
    <text evidence="2">Belongs to the CbiQ family.</text>
</comment>
<evidence type="ECO:0000256" key="4">
    <source>
        <dbReference type="ARBA" id="ARBA00022692"/>
    </source>
</evidence>
<reference evidence="9 10" key="1">
    <citation type="submission" date="2019-12" db="EMBL/GenBank/DDBJ databases">
        <authorList>
            <person name="Lee S.D."/>
        </authorList>
    </citation>
    <scope>NUCLEOTIDE SEQUENCE [LARGE SCALE GENOMIC DNA]</scope>
    <source>
        <strain evidence="9 10">SAP-6</strain>
    </source>
</reference>
<protein>
    <submittedName>
        <fullName evidence="9">Cobalt ECF transporter T component CbiQ</fullName>
    </submittedName>
</protein>
<feature type="transmembrane region" description="Helical" evidence="7">
    <location>
        <begin position="98"/>
        <end position="120"/>
    </location>
</feature>
<dbReference type="EMBL" id="WUBS01000010">
    <property type="protein sequence ID" value="NDL63991.1"/>
    <property type="molecule type" value="Genomic_DNA"/>
</dbReference>
<dbReference type="NCBIfam" id="TIGR02454">
    <property type="entry name" value="ECF_T_CbiQ"/>
    <property type="match status" value="1"/>
</dbReference>
<keyword evidence="4 7" id="KW-0812">Transmembrane</keyword>
<evidence type="ECO:0000256" key="6">
    <source>
        <dbReference type="ARBA" id="ARBA00023136"/>
    </source>
</evidence>
<feature type="signal peptide" evidence="8">
    <location>
        <begin position="1"/>
        <end position="32"/>
    </location>
</feature>
<dbReference type="Proteomes" id="UP000461443">
    <property type="component" value="Unassembled WGS sequence"/>
</dbReference>
<proteinExistence type="inferred from homology"/>
<organism evidence="9 10">
    <name type="scientific">Acerihabitans arboris</name>
    <dbReference type="NCBI Taxonomy" id="2691583"/>
    <lineage>
        <taxon>Bacteria</taxon>
        <taxon>Pseudomonadati</taxon>
        <taxon>Pseudomonadota</taxon>
        <taxon>Gammaproteobacteria</taxon>
        <taxon>Enterobacterales</taxon>
        <taxon>Pectobacteriaceae</taxon>
        <taxon>Acerihabitans</taxon>
    </lineage>
</organism>
<name>A0A845SN02_9GAMM</name>
<feature type="transmembrane region" description="Helical" evidence="7">
    <location>
        <begin position="56"/>
        <end position="86"/>
    </location>
</feature>
<dbReference type="CDD" id="cd16914">
    <property type="entry name" value="EcfT"/>
    <property type="match status" value="1"/>
</dbReference>
<dbReference type="GO" id="GO:0006824">
    <property type="term" value="P:cobalt ion transport"/>
    <property type="evidence" value="ECO:0007669"/>
    <property type="project" value="InterPro"/>
</dbReference>
<keyword evidence="6 7" id="KW-0472">Membrane</keyword>
<reference evidence="9 10" key="2">
    <citation type="submission" date="2020-02" db="EMBL/GenBank/DDBJ databases">
        <title>The new genus of Enterobacteriales.</title>
        <authorList>
            <person name="Kim I.S."/>
        </authorList>
    </citation>
    <scope>NUCLEOTIDE SEQUENCE [LARGE SCALE GENOMIC DNA]</scope>
    <source>
        <strain evidence="9 10">SAP-6</strain>
    </source>
</reference>
<evidence type="ECO:0000256" key="2">
    <source>
        <dbReference type="ARBA" id="ARBA00008564"/>
    </source>
</evidence>
<dbReference type="RefSeq" id="WP_162366712.1">
    <property type="nucleotide sequence ID" value="NZ_WUBS01000010.1"/>
</dbReference>
<feature type="chain" id="PRO_5032596198" evidence="8">
    <location>
        <begin position="33"/>
        <end position="287"/>
    </location>
</feature>
<evidence type="ECO:0000313" key="10">
    <source>
        <dbReference type="Proteomes" id="UP000461443"/>
    </source>
</evidence>
<keyword evidence="5 7" id="KW-1133">Transmembrane helix</keyword>
<evidence type="ECO:0000256" key="8">
    <source>
        <dbReference type="SAM" id="SignalP"/>
    </source>
</evidence>
<evidence type="ECO:0000256" key="1">
    <source>
        <dbReference type="ARBA" id="ARBA00004651"/>
    </source>
</evidence>
<keyword evidence="10" id="KW-1185">Reference proteome</keyword>
<comment type="caution">
    <text evidence="9">The sequence shown here is derived from an EMBL/GenBank/DDBJ whole genome shotgun (WGS) entry which is preliminary data.</text>
</comment>
<keyword evidence="8" id="KW-0732">Signal</keyword>
<sequence length="287" mass="31473">MREPSFSHRRAPVSRHFVARLLAGLQAAMAHADDAQLTADRPGWLQRLDPRVKLIGLGALIFTAVAVHSLAALAGLLLSAVIMARLSAISLSRLLRQVWLGVLLFTGMLALPALFMVPGAPLLTLPFPPLTVTCQGLRSAALLVGRAETSATLTLLLVLTTSWPRLLKALRSLRVPRMAVMILGMTHRYIFVLLGSAMALFDARSSRMVGPLPPGERRRLAVNAAGSLLERSLYLSQEVHLAMLSRGFRGEIRLMDDLRLQKRDWRALPVFMALALAGFACQWLRLP</sequence>
<dbReference type="AlphaFoldDB" id="A0A845SN02"/>
<dbReference type="PANTHER" id="PTHR34857">
    <property type="entry name" value="SLL0384 PROTEIN"/>
    <property type="match status" value="1"/>
</dbReference>
<dbReference type="InterPro" id="IPR012809">
    <property type="entry name" value="ECF_CbiQ"/>
</dbReference>
<feature type="transmembrane region" description="Helical" evidence="7">
    <location>
        <begin position="180"/>
        <end position="201"/>
    </location>
</feature>
<evidence type="ECO:0000256" key="5">
    <source>
        <dbReference type="ARBA" id="ARBA00022989"/>
    </source>
</evidence>
<evidence type="ECO:0000256" key="7">
    <source>
        <dbReference type="SAM" id="Phobius"/>
    </source>
</evidence>
<evidence type="ECO:0000313" key="9">
    <source>
        <dbReference type="EMBL" id="NDL63991.1"/>
    </source>
</evidence>
<dbReference type="Pfam" id="PF02361">
    <property type="entry name" value="CbiQ"/>
    <property type="match status" value="1"/>
</dbReference>
<comment type="subcellular location">
    <subcellularLocation>
        <location evidence="1">Cell membrane</location>
        <topology evidence="1">Multi-pass membrane protein</topology>
    </subcellularLocation>
</comment>
<dbReference type="InterPro" id="IPR003339">
    <property type="entry name" value="ABC/ECF_trnsptr_transmembrane"/>
</dbReference>
<dbReference type="PANTHER" id="PTHR34857:SF2">
    <property type="entry name" value="SLL0384 PROTEIN"/>
    <property type="match status" value="1"/>
</dbReference>
<accession>A0A845SN02</accession>
<dbReference type="GO" id="GO:0043190">
    <property type="term" value="C:ATP-binding cassette (ABC) transporter complex"/>
    <property type="evidence" value="ECO:0007669"/>
    <property type="project" value="InterPro"/>
</dbReference>
<keyword evidence="3" id="KW-1003">Cell membrane</keyword>
<dbReference type="InterPro" id="IPR051611">
    <property type="entry name" value="ECF_transporter_component"/>
</dbReference>
<gene>
    <name evidence="9" type="primary">cbiQ</name>
    <name evidence="9" type="ORF">GRH90_14690</name>
</gene>
<evidence type="ECO:0000256" key="3">
    <source>
        <dbReference type="ARBA" id="ARBA00022475"/>
    </source>
</evidence>